<accession>A0ABZ3C982</accession>
<protein>
    <submittedName>
        <fullName evidence="2">Uncharacterized protein</fullName>
    </submittedName>
</protein>
<keyword evidence="3" id="KW-1185">Reference proteome</keyword>
<feature type="compositionally biased region" description="Basic and acidic residues" evidence="1">
    <location>
        <begin position="51"/>
        <end position="60"/>
    </location>
</feature>
<dbReference type="EMBL" id="CP115965">
    <property type="protein sequence ID" value="WZW99304.1"/>
    <property type="molecule type" value="Genomic_DNA"/>
</dbReference>
<evidence type="ECO:0000313" key="3">
    <source>
        <dbReference type="Proteomes" id="UP001434337"/>
    </source>
</evidence>
<feature type="region of interest" description="Disordered" evidence="1">
    <location>
        <begin position="1"/>
        <end position="60"/>
    </location>
</feature>
<name>A0ABZ3C982_9ACTN</name>
<sequence length="60" mass="6489">MSHQLIDFALHGPDGSPNKQAEPETLWSLIDGIFTVGDDTPEPSPDGNTSPDEKHQPPHS</sequence>
<gene>
    <name evidence="2" type="ORF">PCC79_03660</name>
</gene>
<proteinExistence type="predicted"/>
<reference evidence="2 3" key="1">
    <citation type="journal article" date="2023" name="Environ Microbiome">
        <title>A coral-associated actinobacterium mitigates coral bleaching under heat stress.</title>
        <authorList>
            <person name="Li J."/>
            <person name="Zou Y."/>
            <person name="Li Q."/>
            <person name="Zhang J."/>
            <person name="Bourne D.G."/>
            <person name="Lyu Y."/>
            <person name="Liu C."/>
            <person name="Zhang S."/>
        </authorList>
    </citation>
    <scope>NUCLEOTIDE SEQUENCE [LARGE SCALE GENOMIC DNA]</scope>
    <source>
        <strain evidence="2 3">SCSIO 13291</strain>
    </source>
</reference>
<dbReference type="RefSeq" id="WP_342373041.1">
    <property type="nucleotide sequence ID" value="NZ_CP115965.1"/>
</dbReference>
<evidence type="ECO:0000313" key="2">
    <source>
        <dbReference type="EMBL" id="WZW99304.1"/>
    </source>
</evidence>
<dbReference type="Proteomes" id="UP001434337">
    <property type="component" value="Chromosome"/>
</dbReference>
<organism evidence="2 3">
    <name type="scientific">Propioniciclava soli</name>
    <dbReference type="NCBI Taxonomy" id="2775081"/>
    <lineage>
        <taxon>Bacteria</taxon>
        <taxon>Bacillati</taxon>
        <taxon>Actinomycetota</taxon>
        <taxon>Actinomycetes</taxon>
        <taxon>Propionibacteriales</taxon>
        <taxon>Propionibacteriaceae</taxon>
        <taxon>Propioniciclava</taxon>
    </lineage>
</organism>
<evidence type="ECO:0000256" key="1">
    <source>
        <dbReference type="SAM" id="MobiDB-lite"/>
    </source>
</evidence>